<dbReference type="Pfam" id="PF02518">
    <property type="entry name" value="HATPase_c"/>
    <property type="match status" value="1"/>
</dbReference>
<evidence type="ECO:0000259" key="6">
    <source>
        <dbReference type="PROSITE" id="PS50110"/>
    </source>
</evidence>
<sequence>MSRRALTVLFVEDSPEDRDVFQTYLNETGEYDFRFLEEDDAEKALQLCVSEHVDCVLLDYDLPGMNGLQFLRRLEDEEGYLRPPVVMVTGRGNERIAVQALKSGASDYLVKSEVTPGNLYRAVRNAVEKEDIRRRFNEQRTRAGLAEDRLRLALEVLEHGDALLVLDRDFRVVFANKSQERLAGKPIRETLDRHFWELWPEAADPSRKYWLEYHRAMRERVPVQFEEYYPPMNRWTDVGVYPTQDGGIAILYRDISGKKRAEEQVRAEERRRAEFEQQLIGIVSHDLRNPITAISLGAASLLRREDLDERALKTLVRIQSSAERVTRMIRDLLDFTKARLGGGIDLLRMPMDLHHLTRLVVDEVQMSFPDREVRVVSDGNGEGEWDGDRMAQVLTNLITNALKYSPAETPVLIRTFGGPASVQLEVHNQGPPIPPAVLAHLFEPMRRGEAQTRADRSARSIGLGLFIVDHIVRAHGGSIHVRSTDAEGTLFGVRLPRKPPAALGP</sequence>
<dbReference type="InterPro" id="IPR035965">
    <property type="entry name" value="PAS-like_dom_sf"/>
</dbReference>
<dbReference type="PROSITE" id="PS50112">
    <property type="entry name" value="PAS"/>
    <property type="match status" value="1"/>
</dbReference>
<evidence type="ECO:0000259" key="7">
    <source>
        <dbReference type="PROSITE" id="PS50112"/>
    </source>
</evidence>
<dbReference type="Gene3D" id="3.40.50.2300">
    <property type="match status" value="1"/>
</dbReference>
<dbReference type="SMART" id="SM00388">
    <property type="entry name" value="HisKA"/>
    <property type="match status" value="1"/>
</dbReference>
<dbReference type="CDD" id="cd00082">
    <property type="entry name" value="HisKA"/>
    <property type="match status" value="1"/>
</dbReference>
<dbReference type="PANTHER" id="PTHR43547:SF2">
    <property type="entry name" value="HYBRID SIGNAL TRANSDUCTION HISTIDINE KINASE C"/>
    <property type="match status" value="1"/>
</dbReference>
<dbReference type="EMBL" id="JPMI01000079">
    <property type="protein sequence ID" value="KFA92833.1"/>
    <property type="molecule type" value="Genomic_DNA"/>
</dbReference>
<dbReference type="SMART" id="SM00387">
    <property type="entry name" value="HATPase_c"/>
    <property type="match status" value="1"/>
</dbReference>
<reference evidence="8 9" key="1">
    <citation type="submission" date="2014-07" db="EMBL/GenBank/DDBJ databases">
        <title>Draft Genome Sequence of Gephyronic Acid Producer, Cystobacter violaceus Strain Cb vi76.</title>
        <authorList>
            <person name="Stevens D.C."/>
            <person name="Young J."/>
            <person name="Carmichael R."/>
            <person name="Tan J."/>
            <person name="Taylor R.E."/>
        </authorList>
    </citation>
    <scope>NUCLEOTIDE SEQUENCE [LARGE SCALE GENOMIC DNA]</scope>
    <source>
        <strain evidence="8 9">Cb vi76</strain>
    </source>
</reference>
<dbReference type="Pfam" id="PF00512">
    <property type="entry name" value="HisKA"/>
    <property type="match status" value="1"/>
</dbReference>
<evidence type="ECO:0000256" key="1">
    <source>
        <dbReference type="ARBA" id="ARBA00000085"/>
    </source>
</evidence>
<comment type="caution">
    <text evidence="8">The sequence shown here is derived from an EMBL/GenBank/DDBJ whole genome shotgun (WGS) entry which is preliminary data.</text>
</comment>
<dbReference type="InterPro" id="IPR001789">
    <property type="entry name" value="Sig_transdc_resp-reg_receiver"/>
</dbReference>
<dbReference type="SUPFAM" id="SSF47384">
    <property type="entry name" value="Homodimeric domain of signal transducing histidine kinase"/>
    <property type="match status" value="1"/>
</dbReference>
<feature type="domain" description="Histidine kinase" evidence="5">
    <location>
        <begin position="282"/>
        <end position="499"/>
    </location>
</feature>
<dbReference type="EC" id="2.7.13.3" evidence="2"/>
<dbReference type="SUPFAM" id="SSF55874">
    <property type="entry name" value="ATPase domain of HSP90 chaperone/DNA topoisomerase II/histidine kinase"/>
    <property type="match status" value="1"/>
</dbReference>
<evidence type="ECO:0000256" key="2">
    <source>
        <dbReference type="ARBA" id="ARBA00012438"/>
    </source>
</evidence>
<dbReference type="InterPro" id="IPR013656">
    <property type="entry name" value="PAS_4"/>
</dbReference>
<evidence type="ECO:0000313" key="8">
    <source>
        <dbReference type="EMBL" id="KFA92833.1"/>
    </source>
</evidence>
<dbReference type="AlphaFoldDB" id="A0A084SWJ8"/>
<accession>A0A084SWJ8</accession>
<dbReference type="InterPro" id="IPR003594">
    <property type="entry name" value="HATPase_dom"/>
</dbReference>
<dbReference type="SMART" id="SM00448">
    <property type="entry name" value="REC"/>
    <property type="match status" value="1"/>
</dbReference>
<evidence type="ECO:0000313" key="9">
    <source>
        <dbReference type="Proteomes" id="UP000028547"/>
    </source>
</evidence>
<dbReference type="SUPFAM" id="SSF55785">
    <property type="entry name" value="PYP-like sensor domain (PAS domain)"/>
    <property type="match status" value="1"/>
</dbReference>
<dbReference type="PROSITE" id="PS50109">
    <property type="entry name" value="HIS_KIN"/>
    <property type="match status" value="1"/>
</dbReference>
<dbReference type="InterPro" id="IPR004358">
    <property type="entry name" value="Sig_transdc_His_kin-like_C"/>
</dbReference>
<dbReference type="PANTHER" id="PTHR43547">
    <property type="entry name" value="TWO-COMPONENT HISTIDINE KINASE"/>
    <property type="match status" value="1"/>
</dbReference>
<dbReference type="CDD" id="cd00156">
    <property type="entry name" value="REC"/>
    <property type="match status" value="1"/>
</dbReference>
<dbReference type="InterPro" id="IPR005467">
    <property type="entry name" value="His_kinase_dom"/>
</dbReference>
<dbReference type="InterPro" id="IPR000014">
    <property type="entry name" value="PAS"/>
</dbReference>
<feature type="modified residue" description="4-aspartylphosphate" evidence="4">
    <location>
        <position position="59"/>
    </location>
</feature>
<protein>
    <recommendedName>
        <fullName evidence="2">histidine kinase</fullName>
        <ecNumber evidence="2">2.7.13.3</ecNumber>
    </recommendedName>
</protein>
<name>A0A084SWJ8_9BACT</name>
<dbReference type="RefSeq" id="WP_043394211.1">
    <property type="nucleotide sequence ID" value="NZ_JPMI01000079.1"/>
</dbReference>
<proteinExistence type="predicted"/>
<dbReference type="Gene3D" id="3.30.565.10">
    <property type="entry name" value="Histidine kinase-like ATPase, C-terminal domain"/>
    <property type="match status" value="1"/>
</dbReference>
<organism evidence="8 9">
    <name type="scientific">Archangium violaceum Cb vi76</name>
    <dbReference type="NCBI Taxonomy" id="1406225"/>
    <lineage>
        <taxon>Bacteria</taxon>
        <taxon>Pseudomonadati</taxon>
        <taxon>Myxococcota</taxon>
        <taxon>Myxococcia</taxon>
        <taxon>Myxococcales</taxon>
        <taxon>Cystobacterineae</taxon>
        <taxon>Archangiaceae</taxon>
        <taxon>Archangium</taxon>
    </lineage>
</organism>
<dbReference type="Pfam" id="PF08448">
    <property type="entry name" value="PAS_4"/>
    <property type="match status" value="1"/>
</dbReference>
<dbReference type="InterPro" id="IPR003661">
    <property type="entry name" value="HisK_dim/P_dom"/>
</dbReference>
<dbReference type="CDD" id="cd00075">
    <property type="entry name" value="HATPase"/>
    <property type="match status" value="1"/>
</dbReference>
<dbReference type="Gene3D" id="3.30.450.20">
    <property type="entry name" value="PAS domain"/>
    <property type="match status" value="1"/>
</dbReference>
<keyword evidence="3 4" id="KW-0597">Phosphoprotein</keyword>
<dbReference type="Gene3D" id="1.10.287.130">
    <property type="match status" value="1"/>
</dbReference>
<dbReference type="PROSITE" id="PS50110">
    <property type="entry name" value="RESPONSE_REGULATORY"/>
    <property type="match status" value="1"/>
</dbReference>
<dbReference type="Proteomes" id="UP000028547">
    <property type="component" value="Unassembled WGS sequence"/>
</dbReference>
<dbReference type="InterPro" id="IPR011006">
    <property type="entry name" value="CheY-like_superfamily"/>
</dbReference>
<comment type="catalytic activity">
    <reaction evidence="1">
        <text>ATP + protein L-histidine = ADP + protein N-phospho-L-histidine.</text>
        <dbReference type="EC" id="2.7.13.3"/>
    </reaction>
</comment>
<dbReference type="GO" id="GO:0000155">
    <property type="term" value="F:phosphorelay sensor kinase activity"/>
    <property type="evidence" value="ECO:0007669"/>
    <property type="project" value="InterPro"/>
</dbReference>
<dbReference type="InterPro" id="IPR036097">
    <property type="entry name" value="HisK_dim/P_sf"/>
</dbReference>
<dbReference type="InterPro" id="IPR036890">
    <property type="entry name" value="HATPase_C_sf"/>
</dbReference>
<feature type="domain" description="PAS" evidence="7">
    <location>
        <begin position="146"/>
        <end position="220"/>
    </location>
</feature>
<evidence type="ECO:0000259" key="5">
    <source>
        <dbReference type="PROSITE" id="PS50109"/>
    </source>
</evidence>
<dbReference type="Pfam" id="PF00072">
    <property type="entry name" value="Response_reg"/>
    <property type="match status" value="1"/>
</dbReference>
<gene>
    <name evidence="8" type="ORF">Q664_13415</name>
</gene>
<dbReference type="SMART" id="SM00091">
    <property type="entry name" value="PAS"/>
    <property type="match status" value="2"/>
</dbReference>
<feature type="domain" description="Response regulatory" evidence="6">
    <location>
        <begin position="7"/>
        <end position="126"/>
    </location>
</feature>
<dbReference type="SUPFAM" id="SSF52172">
    <property type="entry name" value="CheY-like"/>
    <property type="match status" value="1"/>
</dbReference>
<dbReference type="PRINTS" id="PR00344">
    <property type="entry name" value="BCTRLSENSOR"/>
</dbReference>
<evidence type="ECO:0000256" key="3">
    <source>
        <dbReference type="ARBA" id="ARBA00022553"/>
    </source>
</evidence>
<evidence type="ECO:0000256" key="4">
    <source>
        <dbReference type="PROSITE-ProRule" id="PRU00169"/>
    </source>
</evidence>
<dbReference type="NCBIfam" id="TIGR00229">
    <property type="entry name" value="sensory_box"/>
    <property type="match status" value="1"/>
</dbReference>